<gene>
    <name evidence="1" type="ORF">FKW77_005183</name>
</gene>
<dbReference type="AlphaFoldDB" id="A0A517LMW1"/>
<keyword evidence="2" id="KW-1185">Reference proteome</keyword>
<evidence type="ECO:0000313" key="2">
    <source>
        <dbReference type="Proteomes" id="UP000316270"/>
    </source>
</evidence>
<sequence length="74" mass="8171">MDSSSICARASSRHALTTTQIELQPDLTSSSAFVASVCRSAWAAYNTSDPETIGRWQQKEWAEWDGRHRAQGNG</sequence>
<protein>
    <submittedName>
        <fullName evidence="1">Uncharacterized protein</fullName>
    </submittedName>
</protein>
<organism evidence="1 2">
    <name type="scientific">Venturia effusa</name>
    <dbReference type="NCBI Taxonomy" id="50376"/>
    <lineage>
        <taxon>Eukaryota</taxon>
        <taxon>Fungi</taxon>
        <taxon>Dikarya</taxon>
        <taxon>Ascomycota</taxon>
        <taxon>Pezizomycotina</taxon>
        <taxon>Dothideomycetes</taxon>
        <taxon>Pleosporomycetidae</taxon>
        <taxon>Venturiales</taxon>
        <taxon>Venturiaceae</taxon>
        <taxon>Venturia</taxon>
    </lineage>
</organism>
<name>A0A517LMW1_9PEZI</name>
<reference evidence="1 2" key="1">
    <citation type="submission" date="2019-07" db="EMBL/GenBank/DDBJ databases">
        <title>Finished genome of Venturia effusa.</title>
        <authorList>
            <person name="Young C.A."/>
            <person name="Cox M.P."/>
            <person name="Ganley A.R.D."/>
            <person name="David W.J."/>
        </authorList>
    </citation>
    <scope>NUCLEOTIDE SEQUENCE [LARGE SCALE GENOMIC DNA]</scope>
    <source>
        <strain evidence="2">albino</strain>
    </source>
</reference>
<dbReference type="Proteomes" id="UP000316270">
    <property type="component" value="Chromosome 16"/>
</dbReference>
<accession>A0A517LMW1</accession>
<proteinExistence type="predicted"/>
<dbReference type="EMBL" id="CP042200">
    <property type="protein sequence ID" value="QDS76951.1"/>
    <property type="molecule type" value="Genomic_DNA"/>
</dbReference>
<evidence type="ECO:0000313" key="1">
    <source>
        <dbReference type="EMBL" id="QDS76951.1"/>
    </source>
</evidence>